<evidence type="ECO:0000313" key="1">
    <source>
        <dbReference type="EMBL" id="KAI8029749.1"/>
    </source>
</evidence>
<proteinExistence type="predicted"/>
<sequence>MTHPSPPSRASSALVPTSTTSTSPLATAMISLSPTPATPSSPIQPLLLLRRGSSADLDHVDLTACHRHGTTVTNTSDAFFTDSTLMRHHRSCDSSLSLVVSLFSIDLLLNLLCF</sequence>
<comment type="caution">
    <text evidence="1">The sequence shown here is derived from an EMBL/GenBank/DDBJ whole genome shotgun (WGS) entry which is preliminary data.</text>
</comment>
<evidence type="ECO:0000313" key="2">
    <source>
        <dbReference type="Proteomes" id="UP001060215"/>
    </source>
</evidence>
<reference evidence="1 2" key="1">
    <citation type="journal article" date="2022" name="Plant J.">
        <title>Chromosome-level genome of Camellia lanceoleosa provides a valuable resource for understanding genome evolution and self-incompatibility.</title>
        <authorList>
            <person name="Gong W."/>
            <person name="Xiao S."/>
            <person name="Wang L."/>
            <person name="Liao Z."/>
            <person name="Chang Y."/>
            <person name="Mo W."/>
            <person name="Hu G."/>
            <person name="Li W."/>
            <person name="Zhao G."/>
            <person name="Zhu H."/>
            <person name="Hu X."/>
            <person name="Ji K."/>
            <person name="Xiang X."/>
            <person name="Song Q."/>
            <person name="Yuan D."/>
            <person name="Jin S."/>
            <person name="Zhang L."/>
        </authorList>
    </citation>
    <scope>NUCLEOTIDE SEQUENCE [LARGE SCALE GENOMIC DNA]</scope>
    <source>
        <strain evidence="1">SQ_2022a</strain>
    </source>
</reference>
<name>A0ACC0IWT7_9ERIC</name>
<organism evidence="1 2">
    <name type="scientific">Camellia lanceoleosa</name>
    <dbReference type="NCBI Taxonomy" id="1840588"/>
    <lineage>
        <taxon>Eukaryota</taxon>
        <taxon>Viridiplantae</taxon>
        <taxon>Streptophyta</taxon>
        <taxon>Embryophyta</taxon>
        <taxon>Tracheophyta</taxon>
        <taxon>Spermatophyta</taxon>
        <taxon>Magnoliopsida</taxon>
        <taxon>eudicotyledons</taxon>
        <taxon>Gunneridae</taxon>
        <taxon>Pentapetalae</taxon>
        <taxon>asterids</taxon>
        <taxon>Ericales</taxon>
        <taxon>Theaceae</taxon>
        <taxon>Camellia</taxon>
    </lineage>
</organism>
<gene>
    <name evidence="1" type="ORF">LOK49_LG01G03642</name>
</gene>
<keyword evidence="2" id="KW-1185">Reference proteome</keyword>
<accession>A0ACC0IWT7</accession>
<protein>
    <submittedName>
        <fullName evidence="1">Uncharacterized protein</fullName>
    </submittedName>
</protein>
<dbReference type="EMBL" id="CM045758">
    <property type="protein sequence ID" value="KAI8029749.1"/>
    <property type="molecule type" value="Genomic_DNA"/>
</dbReference>
<dbReference type="Proteomes" id="UP001060215">
    <property type="component" value="Chromosome 1"/>
</dbReference>